<dbReference type="RefSeq" id="WP_187558226.1">
    <property type="nucleotide sequence ID" value="NZ_JACRTP010000001.1"/>
</dbReference>
<feature type="compositionally biased region" description="Acidic residues" evidence="1">
    <location>
        <begin position="138"/>
        <end position="147"/>
    </location>
</feature>
<organism evidence="3 4">
    <name type="scientific">Blautia stercoris</name>
    <dbReference type="NCBI Taxonomy" id="871664"/>
    <lineage>
        <taxon>Bacteria</taxon>
        <taxon>Bacillati</taxon>
        <taxon>Bacillota</taxon>
        <taxon>Clostridia</taxon>
        <taxon>Lachnospirales</taxon>
        <taxon>Lachnospiraceae</taxon>
        <taxon>Blautia</taxon>
    </lineage>
</organism>
<keyword evidence="2" id="KW-0472">Membrane</keyword>
<keyword evidence="4" id="KW-1185">Reference proteome</keyword>
<dbReference type="Proteomes" id="UP000661649">
    <property type="component" value="Unassembled WGS sequence"/>
</dbReference>
<sequence>MREGNRTKLVLWGIFIVLAGYLSLKGLSFDKETFVWMGINLEEQAVEVYLPSILESDGKDASLSANILSGLFVRGGINVRSISEQAGADSETDRKIIKENEQFLVENLTKENQEAGPKEKNQESTGMDSEEKSAVEENMQENTEESTQENTEEKIEENAGTENGQKGTLTAGAPVMDLPLEQFQDFNFVISNFYTIDKTTSINSEQLNAVTLLEKDLRMSAGAENPQILIYHSHSQEEFADSVPGDASTMIVGVGEYLTTLLRDTYGYNVMHVTDTFDIMGGKLDRNKAYNYAQETISRILEENPSIEVVIDLHRDGVTGAKRLVTEINGKPTAKIMFFNGLSRTNQNGELSHLPNPYIQDNLAFSLQLARYAKEYYPDWFRTIYLRGYRYNLHLRPKTLLVECGAQTNTVEEEMNAMQPLADILNKVLTGA</sequence>
<gene>
    <name evidence="3" type="ORF">H8712_03485</name>
</gene>
<feature type="region of interest" description="Disordered" evidence="1">
    <location>
        <begin position="108"/>
        <end position="170"/>
    </location>
</feature>
<dbReference type="Pfam" id="PF07454">
    <property type="entry name" value="SpoIIP"/>
    <property type="match status" value="1"/>
</dbReference>
<feature type="transmembrane region" description="Helical" evidence="2">
    <location>
        <begin position="9"/>
        <end position="27"/>
    </location>
</feature>
<accession>A0ABR7P8Q5</accession>
<dbReference type="InterPro" id="IPR010897">
    <property type="entry name" value="Spore_II_P"/>
</dbReference>
<dbReference type="EMBL" id="JACRTP010000001">
    <property type="protein sequence ID" value="MBC8627693.1"/>
    <property type="molecule type" value="Genomic_DNA"/>
</dbReference>
<evidence type="ECO:0000313" key="3">
    <source>
        <dbReference type="EMBL" id="MBC8627693.1"/>
    </source>
</evidence>
<proteinExistence type="predicted"/>
<evidence type="ECO:0000256" key="2">
    <source>
        <dbReference type="SAM" id="Phobius"/>
    </source>
</evidence>
<evidence type="ECO:0000313" key="4">
    <source>
        <dbReference type="Proteomes" id="UP000661649"/>
    </source>
</evidence>
<name>A0ABR7P8Q5_9FIRM</name>
<feature type="compositionally biased region" description="Basic and acidic residues" evidence="1">
    <location>
        <begin position="108"/>
        <end position="122"/>
    </location>
</feature>
<keyword evidence="2" id="KW-1133">Transmembrane helix</keyword>
<evidence type="ECO:0000256" key="1">
    <source>
        <dbReference type="SAM" id="MobiDB-lite"/>
    </source>
</evidence>
<keyword evidence="2" id="KW-0812">Transmembrane</keyword>
<comment type="caution">
    <text evidence="3">The sequence shown here is derived from an EMBL/GenBank/DDBJ whole genome shotgun (WGS) entry which is preliminary data.</text>
</comment>
<reference evidence="3 4" key="1">
    <citation type="submission" date="2020-08" db="EMBL/GenBank/DDBJ databases">
        <title>Genome public.</title>
        <authorList>
            <person name="Liu C."/>
            <person name="Sun Q."/>
        </authorList>
    </citation>
    <scope>NUCLEOTIDE SEQUENCE [LARGE SCALE GENOMIC DNA]</scope>
    <source>
        <strain evidence="3 4">3_YM_SP_D4_24.mj</strain>
    </source>
</reference>
<protein>
    <submittedName>
        <fullName evidence="3">Stage II sporulation protein P</fullName>
    </submittedName>
</protein>